<organism evidence="2 3">
    <name type="scientific">Streptomyces dengpaensis</name>
    <dbReference type="NCBI Taxonomy" id="2049881"/>
    <lineage>
        <taxon>Bacteria</taxon>
        <taxon>Bacillati</taxon>
        <taxon>Actinomycetota</taxon>
        <taxon>Actinomycetes</taxon>
        <taxon>Kitasatosporales</taxon>
        <taxon>Streptomycetaceae</taxon>
        <taxon>Streptomyces</taxon>
    </lineage>
</organism>
<feature type="region of interest" description="Disordered" evidence="1">
    <location>
        <begin position="26"/>
        <end position="76"/>
    </location>
</feature>
<dbReference type="Proteomes" id="UP000238413">
    <property type="component" value="Chromosome"/>
</dbReference>
<keyword evidence="3" id="KW-1185">Reference proteome</keyword>
<sequence>MGTGKALTGAGSPHSVTATEVAGAVCPGRAGTTAGTPGRAGAVTPGRAGAGTPGRGEASASLNWARSAPGTRDGPS</sequence>
<accession>A0ABM6T0T2</accession>
<dbReference type="EMBL" id="CP026652">
    <property type="protein sequence ID" value="AVH60593.1"/>
    <property type="molecule type" value="Genomic_DNA"/>
</dbReference>
<feature type="compositionally biased region" description="Low complexity" evidence="1">
    <location>
        <begin position="27"/>
        <end position="47"/>
    </location>
</feature>
<protein>
    <submittedName>
        <fullName evidence="2">Uncharacterized protein</fullName>
    </submittedName>
</protein>
<evidence type="ECO:0000256" key="1">
    <source>
        <dbReference type="SAM" id="MobiDB-lite"/>
    </source>
</evidence>
<evidence type="ECO:0000313" key="3">
    <source>
        <dbReference type="Proteomes" id="UP000238413"/>
    </source>
</evidence>
<name>A0ABM6T0T2_9ACTN</name>
<reference evidence="2 3" key="1">
    <citation type="submission" date="2018-02" db="EMBL/GenBank/DDBJ databases">
        <title>Complete genome sequence of Streptomyces dengpaensis, the producer of angucyclines.</title>
        <authorList>
            <person name="Yumei L."/>
        </authorList>
    </citation>
    <scope>NUCLEOTIDE SEQUENCE [LARGE SCALE GENOMIC DNA]</scope>
    <source>
        <strain evidence="2 3">XZHG99</strain>
    </source>
</reference>
<proteinExistence type="predicted"/>
<gene>
    <name evidence="2" type="ORF">C4B68_37900</name>
</gene>
<evidence type="ECO:0000313" key="2">
    <source>
        <dbReference type="EMBL" id="AVH60593.1"/>
    </source>
</evidence>